<keyword evidence="2" id="KW-0040">ANK repeat</keyword>
<dbReference type="PANTHER" id="PTHR43828">
    <property type="entry name" value="ASPARAGINASE"/>
    <property type="match status" value="1"/>
</dbReference>
<protein>
    <recommendedName>
        <fullName evidence="4">HTH APSES-type domain-containing protein</fullName>
    </recommendedName>
</protein>
<accession>A0AAD5XMY8</accession>
<evidence type="ECO:0000313" key="6">
    <source>
        <dbReference type="Proteomes" id="UP001211907"/>
    </source>
</evidence>
<dbReference type="GO" id="GO:0033309">
    <property type="term" value="C:SBF transcription complex"/>
    <property type="evidence" value="ECO:0007669"/>
    <property type="project" value="TreeGrafter"/>
</dbReference>
<keyword evidence="6" id="KW-1185">Reference proteome</keyword>
<feature type="region of interest" description="Disordered" evidence="3">
    <location>
        <begin position="342"/>
        <end position="371"/>
    </location>
</feature>
<dbReference type="InterPro" id="IPR003163">
    <property type="entry name" value="Tscrpt_reg_HTH_APSES-type"/>
</dbReference>
<reference evidence="5" key="1">
    <citation type="submission" date="2020-05" db="EMBL/GenBank/DDBJ databases">
        <title>Phylogenomic resolution of chytrid fungi.</title>
        <authorList>
            <person name="Stajich J.E."/>
            <person name="Amses K."/>
            <person name="Simmons R."/>
            <person name="Seto K."/>
            <person name="Myers J."/>
            <person name="Bonds A."/>
            <person name="Quandt C.A."/>
            <person name="Barry K."/>
            <person name="Liu P."/>
            <person name="Grigoriev I."/>
            <person name="Longcore J.E."/>
            <person name="James T.Y."/>
        </authorList>
    </citation>
    <scope>NUCLEOTIDE SEQUENCE</scope>
    <source>
        <strain evidence="5">JEL0513</strain>
    </source>
</reference>
<dbReference type="EMBL" id="JADGJH010000004">
    <property type="protein sequence ID" value="KAJ3143144.1"/>
    <property type="molecule type" value="Genomic_DNA"/>
</dbReference>
<dbReference type="InterPro" id="IPR036887">
    <property type="entry name" value="HTH_APSES_sf"/>
</dbReference>
<dbReference type="PANTHER" id="PTHR43828:SF3">
    <property type="entry name" value="CHROMO DOMAIN-CONTAINING PROTEIN"/>
    <property type="match status" value="1"/>
</dbReference>
<dbReference type="GO" id="GO:0000981">
    <property type="term" value="F:DNA-binding transcription factor activity, RNA polymerase II-specific"/>
    <property type="evidence" value="ECO:0007669"/>
    <property type="project" value="UniProtKB-ARBA"/>
</dbReference>
<dbReference type="Gene3D" id="3.10.260.10">
    <property type="entry name" value="Transcription regulator HTH, APSES-type DNA-binding domain"/>
    <property type="match status" value="1"/>
</dbReference>
<dbReference type="PROSITE" id="PS51299">
    <property type="entry name" value="HTH_APSES"/>
    <property type="match status" value="1"/>
</dbReference>
<organism evidence="5 6">
    <name type="scientific">Physocladia obscura</name>
    <dbReference type="NCBI Taxonomy" id="109957"/>
    <lineage>
        <taxon>Eukaryota</taxon>
        <taxon>Fungi</taxon>
        <taxon>Fungi incertae sedis</taxon>
        <taxon>Chytridiomycota</taxon>
        <taxon>Chytridiomycota incertae sedis</taxon>
        <taxon>Chytridiomycetes</taxon>
        <taxon>Chytridiales</taxon>
        <taxon>Chytriomycetaceae</taxon>
        <taxon>Physocladia</taxon>
    </lineage>
</organism>
<gene>
    <name evidence="5" type="ORF">HK100_008263</name>
</gene>
<evidence type="ECO:0000313" key="5">
    <source>
        <dbReference type="EMBL" id="KAJ3143144.1"/>
    </source>
</evidence>
<name>A0AAD5XMY8_9FUNG</name>
<keyword evidence="1" id="KW-0677">Repeat</keyword>
<proteinExistence type="predicted"/>
<dbReference type="Proteomes" id="UP001211907">
    <property type="component" value="Unassembled WGS sequence"/>
</dbReference>
<dbReference type="SUPFAM" id="SSF54616">
    <property type="entry name" value="DNA-binding domain of Mlu1-box binding protein MBP1"/>
    <property type="match status" value="1"/>
</dbReference>
<dbReference type="Pfam" id="PF04383">
    <property type="entry name" value="KilA-N"/>
    <property type="match status" value="1"/>
</dbReference>
<evidence type="ECO:0000259" key="4">
    <source>
        <dbReference type="PROSITE" id="PS51299"/>
    </source>
</evidence>
<evidence type="ECO:0000256" key="1">
    <source>
        <dbReference type="ARBA" id="ARBA00022737"/>
    </source>
</evidence>
<evidence type="ECO:0000256" key="3">
    <source>
        <dbReference type="SAM" id="MobiDB-lite"/>
    </source>
</evidence>
<dbReference type="GO" id="GO:0003677">
    <property type="term" value="F:DNA binding"/>
    <property type="evidence" value="ECO:0007669"/>
    <property type="project" value="InterPro"/>
</dbReference>
<comment type="caution">
    <text evidence="5">The sequence shown here is derived from an EMBL/GenBank/DDBJ whole genome shotgun (WGS) entry which is preliminary data.</text>
</comment>
<sequence>MDQHGLITPATYSGVNVLQQADAYGLPVMRRAKDDYINATQVLRAAGFPKTQRTKILERDISGGVHEKVQGGFHMFQGTWVPLDTAIRLARKHNVNELLTPLFSFTLDSGAESEIFKTMEKVAKPYRIPRARPPGNGTENLAAARPARASAAATNFLESDSDDDDLLDYLDDTDEEFAALAREGGAVGERSIDSFTSGSGLGIKHHREHGEDDERARALTSRRILPHGANSSSGEQSASENEFSAIHRKKFPSNNYLPSSPNPNTPSFNSHEVGNLIDNTPAATPPLKRGPGRPKGSKNRANSGSPAPLYHSTGIPRVQNHSSTVFGFNSASPEQNLQNTSVRKPADLQQYPQQQHQTKGRGRPRGSRSAAITAATTTTATIAAIGSHDNVKLSLVQQHAFAKMNFSQVIERDTSELMDPYGVLDRHGVSGQYLCSDSDISENDADNEDFGCDMETAAGGVSDVSSLVGGDEELSGVAVEKRTHADEEDAVESLRNIGNKRFKDSSFATTAQAIKIRNKRPTKKFSACISCGTVTVSKWKRLYRNDKKGVLCDLCGFKTCFSANSSKYEESDGNETDDGLNEILDEVPESAEIIALKTQLEESERGSKKMKRLLESLKREDAGVDRAFRRTIIWCRRVKQGNWKGLPTPPSSIVTLVPFAQMTEDGCWKGKSLLEHDAQQPLQSGNTEKIEDESVYWDQEVERNFVGTVLKNV</sequence>
<feature type="region of interest" description="Disordered" evidence="3">
    <location>
        <begin position="251"/>
        <end position="317"/>
    </location>
</feature>
<dbReference type="AlphaFoldDB" id="A0AAD5XMY8"/>
<dbReference type="SMART" id="SM01252">
    <property type="entry name" value="KilA-N"/>
    <property type="match status" value="1"/>
</dbReference>
<feature type="domain" description="HTH APSES-type" evidence="4">
    <location>
        <begin position="7"/>
        <end position="114"/>
    </location>
</feature>
<dbReference type="GO" id="GO:0030907">
    <property type="term" value="C:MBF transcription complex"/>
    <property type="evidence" value="ECO:0007669"/>
    <property type="project" value="TreeGrafter"/>
</dbReference>
<evidence type="ECO:0000256" key="2">
    <source>
        <dbReference type="ARBA" id="ARBA00023043"/>
    </source>
</evidence>
<feature type="region of interest" description="Disordered" evidence="3">
    <location>
        <begin position="190"/>
        <end position="216"/>
    </location>
</feature>
<dbReference type="InterPro" id="IPR051642">
    <property type="entry name" value="SWI6-like"/>
</dbReference>
<dbReference type="InterPro" id="IPR018004">
    <property type="entry name" value="KilA/APSES_HTH"/>
</dbReference>